<name>A0A378WK24_9NEIS</name>
<dbReference type="EMBL" id="UGRS01000001">
    <property type="protein sequence ID" value="SUA36813.1"/>
    <property type="molecule type" value="Genomic_DNA"/>
</dbReference>
<dbReference type="OrthoDB" id="9807426at2"/>
<evidence type="ECO:0000256" key="1">
    <source>
        <dbReference type="ARBA" id="ARBA00022598"/>
    </source>
</evidence>
<dbReference type="InterPro" id="IPR036291">
    <property type="entry name" value="NAD(P)-bd_dom_sf"/>
</dbReference>
<evidence type="ECO:0000259" key="4">
    <source>
        <dbReference type="PROSITE" id="PS51186"/>
    </source>
</evidence>
<dbReference type="InterPro" id="IPR003781">
    <property type="entry name" value="CoA-bd"/>
</dbReference>
<evidence type="ECO:0000256" key="3">
    <source>
        <dbReference type="ARBA" id="ARBA00022840"/>
    </source>
</evidence>
<dbReference type="AlphaFoldDB" id="A0A378WK24"/>
<dbReference type="InterPro" id="IPR016102">
    <property type="entry name" value="Succinyl-CoA_synth-like"/>
</dbReference>
<dbReference type="InterPro" id="IPR032875">
    <property type="entry name" value="Succ_CoA_lig_flav_dom"/>
</dbReference>
<dbReference type="Gene3D" id="3.40.50.261">
    <property type="entry name" value="Succinyl-CoA synthetase domains"/>
    <property type="match status" value="1"/>
</dbReference>
<dbReference type="InterPro" id="IPR016181">
    <property type="entry name" value="Acyl_CoA_acyltransferase"/>
</dbReference>
<dbReference type="SUPFAM" id="SSF52210">
    <property type="entry name" value="Succinyl-CoA synthetase domains"/>
    <property type="match status" value="1"/>
</dbReference>
<dbReference type="CDD" id="cd04301">
    <property type="entry name" value="NAT_SF"/>
    <property type="match status" value="1"/>
</dbReference>
<keyword evidence="3" id="KW-0067">ATP-binding</keyword>
<dbReference type="Gene3D" id="3.40.630.30">
    <property type="match status" value="1"/>
</dbReference>
<sequence length="755" mass="83068">MHSQPPSTLFSLNRLIVVGASERRHSLGERLLTSLLRTPFNGQITPVNLRHKTVGGLKAYTNIGRIPESADAVLATTPPESYEAILKACRKQNIPYAVLIQDWENQPEDAPDKTKAVVSKARKMNVQAIVCHPGGIHIPALGLNAGIGRDAPAGNIGLISGHPTESAEAISLVKQAGLGISCHIGLHFPLSPTSSADVMALLSNDPNTHIIVSAYNRHEHPRTLFSIIRRTARRKPVILWVSSYADQEEQAILKALALRTGAIVAFSSEEVAAALHTLSARKKTARKLHLISGEPCGRLQREAETLGIRLQLPAESHRPSENPYGYIGSNPTPTHYRSLVESLLHHHQTEALLAVVAGTDPYAEDTTRILIHLQKQSDKPLYIVSPFSDGLLRFAHASQALETFRFQADHADFAAKLLQTAKPLPAYVKTPDAQAAARITDQPQQLAQALFLPEYGSAEAPVLATLSFRRHPHYGTVLYTETHGQTHAYLPPFSTLDAERLIQQTDLKRHQKTVHQLLHSLNTVSDGLPHIREITVTISANNAGTEITLGETEQPAANVQAPYPAKPAHIFTLRNGQTAHIRVLRPEDAEAKQEFVRQLSDHSRYTRYMAHLKELTPIMLAQACNLDYHYEAAVVAEAEDGTWLGVSRFSSTGIPERCEFGISIAETAQGQGLAVHLMEQILQLAKQQGYQEMSAEILNTNPAMQKLAEKLGFSAHPSPHDNRLTEVIYNLNPEEDTPVNNIKRNLKQQILALRS</sequence>
<evidence type="ECO:0000256" key="2">
    <source>
        <dbReference type="ARBA" id="ARBA00022741"/>
    </source>
</evidence>
<protein>
    <submittedName>
        <fullName evidence="5">Acetyltransferase</fullName>
    </submittedName>
</protein>
<dbReference type="Gene3D" id="3.40.50.720">
    <property type="entry name" value="NAD(P)-binding Rossmann-like Domain"/>
    <property type="match status" value="1"/>
</dbReference>
<dbReference type="GO" id="GO:0005524">
    <property type="term" value="F:ATP binding"/>
    <property type="evidence" value="ECO:0007669"/>
    <property type="project" value="UniProtKB-KW"/>
</dbReference>
<keyword evidence="5" id="KW-0808">Transferase</keyword>
<gene>
    <name evidence="5" type="ORF">NCTC12229_01242</name>
</gene>
<dbReference type="GO" id="GO:0016747">
    <property type="term" value="F:acyltransferase activity, transferring groups other than amino-acyl groups"/>
    <property type="evidence" value="ECO:0007669"/>
    <property type="project" value="InterPro"/>
</dbReference>
<dbReference type="SUPFAM" id="SSF51735">
    <property type="entry name" value="NAD(P)-binding Rossmann-fold domains"/>
    <property type="match status" value="1"/>
</dbReference>
<dbReference type="Proteomes" id="UP000254055">
    <property type="component" value="Unassembled WGS sequence"/>
</dbReference>
<dbReference type="Pfam" id="PF13607">
    <property type="entry name" value="Succ_CoA_lig"/>
    <property type="match status" value="1"/>
</dbReference>
<keyword evidence="2" id="KW-0547">Nucleotide-binding</keyword>
<feature type="domain" description="N-acetyltransferase" evidence="4">
    <location>
        <begin position="579"/>
        <end position="734"/>
    </location>
</feature>
<dbReference type="SMART" id="SM00881">
    <property type="entry name" value="CoA_binding"/>
    <property type="match status" value="1"/>
</dbReference>
<dbReference type="PROSITE" id="PS51186">
    <property type="entry name" value="GNAT"/>
    <property type="match status" value="1"/>
</dbReference>
<proteinExistence type="predicted"/>
<accession>A0A378WK24</accession>
<dbReference type="PANTHER" id="PTHR43334">
    <property type="entry name" value="ACETATE--COA LIGASE [ADP-FORMING]"/>
    <property type="match status" value="1"/>
</dbReference>
<keyword evidence="1" id="KW-0436">Ligase</keyword>
<dbReference type="RefSeq" id="WP_115133927.1">
    <property type="nucleotide sequence ID" value="NZ_UGRS01000001.1"/>
</dbReference>
<dbReference type="InterPro" id="IPR051538">
    <property type="entry name" value="Acyl-CoA_Synth/Transferase"/>
</dbReference>
<dbReference type="GO" id="GO:0016874">
    <property type="term" value="F:ligase activity"/>
    <property type="evidence" value="ECO:0007669"/>
    <property type="project" value="UniProtKB-KW"/>
</dbReference>
<dbReference type="PANTHER" id="PTHR43334:SF1">
    <property type="entry name" value="3-HYDROXYPROPIONATE--COA LIGASE [ADP-FORMING]"/>
    <property type="match status" value="1"/>
</dbReference>
<dbReference type="Pfam" id="PF13380">
    <property type="entry name" value="CoA_binding_2"/>
    <property type="match status" value="1"/>
</dbReference>
<dbReference type="SUPFAM" id="SSF55729">
    <property type="entry name" value="Acyl-CoA N-acyltransferases (Nat)"/>
    <property type="match status" value="1"/>
</dbReference>
<evidence type="ECO:0000313" key="5">
    <source>
        <dbReference type="EMBL" id="SUA36813.1"/>
    </source>
</evidence>
<dbReference type="InterPro" id="IPR000182">
    <property type="entry name" value="GNAT_dom"/>
</dbReference>
<dbReference type="Pfam" id="PF13302">
    <property type="entry name" value="Acetyltransf_3"/>
    <property type="match status" value="1"/>
</dbReference>
<organism evidence="5 6">
    <name type="scientific">Neisseria zoodegmatis</name>
    <dbReference type="NCBI Taxonomy" id="326523"/>
    <lineage>
        <taxon>Bacteria</taxon>
        <taxon>Pseudomonadati</taxon>
        <taxon>Pseudomonadota</taxon>
        <taxon>Betaproteobacteria</taxon>
        <taxon>Neisseriales</taxon>
        <taxon>Neisseriaceae</taxon>
        <taxon>Neisseria</taxon>
    </lineage>
</organism>
<evidence type="ECO:0000313" key="6">
    <source>
        <dbReference type="Proteomes" id="UP000254055"/>
    </source>
</evidence>
<reference evidence="5 6" key="1">
    <citation type="submission" date="2018-06" db="EMBL/GenBank/DDBJ databases">
        <authorList>
            <consortium name="Pathogen Informatics"/>
            <person name="Doyle S."/>
        </authorList>
    </citation>
    <scope>NUCLEOTIDE SEQUENCE [LARGE SCALE GENOMIC DNA]</scope>
    <source>
        <strain evidence="5 6">NCTC12229</strain>
    </source>
</reference>